<organism evidence="10 11">
    <name type="scientific">Mucilaginibacter angelicae</name>
    <dbReference type="NCBI Taxonomy" id="869718"/>
    <lineage>
        <taxon>Bacteria</taxon>
        <taxon>Pseudomonadati</taxon>
        <taxon>Bacteroidota</taxon>
        <taxon>Sphingobacteriia</taxon>
        <taxon>Sphingobacteriales</taxon>
        <taxon>Sphingobacteriaceae</taxon>
        <taxon>Mucilaginibacter</taxon>
    </lineage>
</organism>
<name>A0ABV6LFK4_9SPHI</name>
<dbReference type="InterPro" id="IPR013780">
    <property type="entry name" value="Glyco_hydro_b"/>
</dbReference>
<evidence type="ECO:0000256" key="2">
    <source>
        <dbReference type="ARBA" id="ARBA00011245"/>
    </source>
</evidence>
<keyword evidence="11" id="KW-1185">Reference proteome</keyword>
<dbReference type="Pfam" id="PF14509">
    <property type="entry name" value="GH97_C"/>
    <property type="match status" value="1"/>
</dbReference>
<dbReference type="InterPro" id="IPR029486">
    <property type="entry name" value="GH97_N"/>
</dbReference>
<sequence length="643" mass="72351">MKNRFIYCSLSLIVLEIFFLTANCLAQTKALYVQSEDHLNKITLSLTGDGKLSYNVTRRNKTIIADSPLGLSCDDQDFTSGLSVVEVSTVQKTREQYELKVGNNKSVDHVLENRSITFKNGQGALMIIDLVAGKEGVAFRYRFQDGDKKARIIKDEITGFHIVQNSNGWMEPYDKAGDYTPGYEDFYLNVNSGDPIVNSRNPAVGWCMPALFNVNDKKSWVLIAESGTDGSYPGCHLQPDSKGGIYHIAFAEKDEKYTLPLANKEHAYPESNLPWVMPWRAIIIGDQAGDILLSTLITDLAPASKIEDTSWIEPGKAAWAWWSHPDDHSPEIYNEFTDLSASLGFKYTLFDAGWEKANRDGKIIDHAISKGIKPLVWGYSSEYFDPEKRKTRFKQLAGMGVKGVKIDFWCSDRQEVMAAIQSVFEDAAKEHLLVNLHGTTVPRGWQRTWPNYMTAEAILGTESYFYEPRFPEKAAEQNTVLPFTRNVAGPVDYTPFALTIRKFPRLNTAVHELATAMTYTSGIIHFADSKEVFDSLPVEVRNLFKGMPATWDKTEYIIAEPGKSIVLNRQKGVLNYIVGINGTNDKLPITLDLKKWGKGFSKFRLISEGKDQLMTFNVQTYSISSNWLYTLAPKGGFVIQFIN</sequence>
<evidence type="ECO:0000256" key="4">
    <source>
        <dbReference type="ARBA" id="ARBA00022837"/>
    </source>
</evidence>
<dbReference type="InterPro" id="IPR013785">
    <property type="entry name" value="Aldolase_TIM"/>
</dbReference>
<dbReference type="PANTHER" id="PTHR35803">
    <property type="entry name" value="GLUCAN 1,4-ALPHA-GLUCOSIDASE SUSB-RELATED"/>
    <property type="match status" value="1"/>
</dbReference>
<dbReference type="InterPro" id="IPR017853">
    <property type="entry name" value="GH"/>
</dbReference>
<feature type="signal peptide" evidence="6">
    <location>
        <begin position="1"/>
        <end position="26"/>
    </location>
</feature>
<feature type="domain" description="Glycosyl-hydrolase 97 C-terminal oligomerisation" evidence="9">
    <location>
        <begin position="550"/>
        <end position="641"/>
    </location>
</feature>
<accession>A0ABV6LFK4</accession>
<dbReference type="InterPro" id="IPR029483">
    <property type="entry name" value="GH97_C"/>
</dbReference>
<dbReference type="Pfam" id="PF10566">
    <property type="entry name" value="Glyco_hydro_97"/>
    <property type="match status" value="1"/>
</dbReference>
<dbReference type="EMBL" id="JBHLTS010000078">
    <property type="protein sequence ID" value="MFC0518263.1"/>
    <property type="molecule type" value="Genomic_DNA"/>
</dbReference>
<reference evidence="10 11" key="1">
    <citation type="submission" date="2024-09" db="EMBL/GenBank/DDBJ databases">
        <authorList>
            <person name="Sun Q."/>
            <person name="Mori K."/>
        </authorList>
    </citation>
    <scope>NUCLEOTIDE SEQUENCE [LARGE SCALE GENOMIC DNA]</scope>
    <source>
        <strain evidence="10 11">NCAIM B.02415</strain>
    </source>
</reference>
<evidence type="ECO:0000256" key="6">
    <source>
        <dbReference type="SAM" id="SignalP"/>
    </source>
</evidence>
<dbReference type="Proteomes" id="UP001589828">
    <property type="component" value="Unassembled WGS sequence"/>
</dbReference>
<evidence type="ECO:0000256" key="1">
    <source>
        <dbReference type="ARBA" id="ARBA00001913"/>
    </source>
</evidence>
<evidence type="ECO:0000259" key="7">
    <source>
        <dbReference type="Pfam" id="PF10566"/>
    </source>
</evidence>
<dbReference type="PANTHER" id="PTHR35803:SF2">
    <property type="entry name" value="RETAINING ALPHA-GALACTOSIDASE"/>
    <property type="match status" value="1"/>
</dbReference>
<evidence type="ECO:0000259" key="8">
    <source>
        <dbReference type="Pfam" id="PF14508"/>
    </source>
</evidence>
<dbReference type="Pfam" id="PF14508">
    <property type="entry name" value="GH97_N"/>
    <property type="match status" value="1"/>
</dbReference>
<keyword evidence="6" id="KW-0732">Signal</keyword>
<evidence type="ECO:0000259" key="9">
    <source>
        <dbReference type="Pfam" id="PF14509"/>
    </source>
</evidence>
<dbReference type="InterPro" id="IPR014718">
    <property type="entry name" value="GH-type_carb-bd"/>
</dbReference>
<keyword evidence="5" id="KW-0326">Glycosidase</keyword>
<comment type="subunit">
    <text evidence="2">Monomer.</text>
</comment>
<evidence type="ECO:0000256" key="3">
    <source>
        <dbReference type="ARBA" id="ARBA00022801"/>
    </source>
</evidence>
<dbReference type="Gene3D" id="2.70.98.10">
    <property type="match status" value="1"/>
</dbReference>
<comment type="cofactor">
    <cofactor evidence="1">
        <name>Ca(2+)</name>
        <dbReference type="ChEBI" id="CHEBI:29108"/>
    </cofactor>
</comment>
<keyword evidence="3 10" id="KW-0378">Hydrolase</keyword>
<evidence type="ECO:0000313" key="10">
    <source>
        <dbReference type="EMBL" id="MFC0518263.1"/>
    </source>
</evidence>
<feature type="chain" id="PRO_5046240780" evidence="6">
    <location>
        <begin position="27"/>
        <end position="643"/>
    </location>
</feature>
<comment type="caution">
    <text evidence="10">The sequence shown here is derived from an EMBL/GenBank/DDBJ whole genome shotgun (WGS) entry which is preliminary data.</text>
</comment>
<dbReference type="Gene3D" id="2.60.40.1180">
    <property type="entry name" value="Golgi alpha-mannosidase II"/>
    <property type="match status" value="1"/>
</dbReference>
<proteinExistence type="predicted"/>
<dbReference type="InterPro" id="IPR019563">
    <property type="entry name" value="GH97_catalytic"/>
</dbReference>
<dbReference type="SUPFAM" id="SSF51445">
    <property type="entry name" value="(Trans)glycosidases"/>
    <property type="match status" value="1"/>
</dbReference>
<dbReference type="RefSeq" id="WP_377025989.1">
    <property type="nucleotide sequence ID" value="NZ_JBHLTS010000078.1"/>
</dbReference>
<dbReference type="GO" id="GO:0016787">
    <property type="term" value="F:hydrolase activity"/>
    <property type="evidence" value="ECO:0007669"/>
    <property type="project" value="UniProtKB-KW"/>
</dbReference>
<protein>
    <submittedName>
        <fullName evidence="10">Glycoside hydrolase family 97 catalytic domain-containing protein</fullName>
    </submittedName>
</protein>
<evidence type="ECO:0000313" key="11">
    <source>
        <dbReference type="Proteomes" id="UP001589828"/>
    </source>
</evidence>
<evidence type="ECO:0000256" key="5">
    <source>
        <dbReference type="ARBA" id="ARBA00023295"/>
    </source>
</evidence>
<feature type="domain" description="Glycosyl-hydrolase 97 N-terminal" evidence="8">
    <location>
        <begin position="33"/>
        <end position="301"/>
    </location>
</feature>
<gene>
    <name evidence="10" type="ORF">ACFFGT_28875</name>
</gene>
<dbReference type="InterPro" id="IPR052720">
    <property type="entry name" value="Glycosyl_hydrolase_97"/>
</dbReference>
<dbReference type="Gene3D" id="3.20.20.70">
    <property type="entry name" value="Aldolase class I"/>
    <property type="match status" value="1"/>
</dbReference>
<feature type="domain" description="Glycosyl-hydrolase 97 catalytic" evidence="7">
    <location>
        <begin position="329"/>
        <end position="457"/>
    </location>
</feature>
<keyword evidence="4" id="KW-0106">Calcium</keyword>